<accession>A0A5B7K6T5</accession>
<proteinExistence type="predicted"/>
<protein>
    <submittedName>
        <fullName evidence="2">Uncharacterized protein</fullName>
    </submittedName>
</protein>
<gene>
    <name evidence="2" type="ORF">E2C01_100370</name>
</gene>
<sequence length="116" mass="12295">MLPFFSTPAGAFIPTNHNSTMPGGALLSPSATLQRYRAPQRPSAHGPPPSSSVSFSQGFSISHYHRGKLASDCLLDVCTIDKSVSEGNVQPETPDKGVGLVSCHAKRPIGWIPIEP</sequence>
<evidence type="ECO:0000313" key="3">
    <source>
        <dbReference type="Proteomes" id="UP000324222"/>
    </source>
</evidence>
<dbReference type="EMBL" id="VSRR010142210">
    <property type="protein sequence ID" value="MPD04671.1"/>
    <property type="molecule type" value="Genomic_DNA"/>
</dbReference>
<dbReference type="Proteomes" id="UP000324222">
    <property type="component" value="Unassembled WGS sequence"/>
</dbReference>
<dbReference type="AlphaFoldDB" id="A0A5B7K6T5"/>
<feature type="region of interest" description="Disordered" evidence="1">
    <location>
        <begin position="36"/>
        <end position="55"/>
    </location>
</feature>
<name>A0A5B7K6T5_PORTR</name>
<evidence type="ECO:0000256" key="1">
    <source>
        <dbReference type="SAM" id="MobiDB-lite"/>
    </source>
</evidence>
<reference evidence="2 3" key="1">
    <citation type="submission" date="2019-05" db="EMBL/GenBank/DDBJ databases">
        <title>Another draft genome of Portunus trituberculatus and its Hox gene families provides insights of decapod evolution.</title>
        <authorList>
            <person name="Jeong J.-H."/>
            <person name="Song I."/>
            <person name="Kim S."/>
            <person name="Choi T."/>
            <person name="Kim D."/>
            <person name="Ryu S."/>
            <person name="Kim W."/>
        </authorList>
    </citation>
    <scope>NUCLEOTIDE SEQUENCE [LARGE SCALE GENOMIC DNA]</scope>
    <source>
        <tissue evidence="2">Muscle</tissue>
    </source>
</reference>
<evidence type="ECO:0000313" key="2">
    <source>
        <dbReference type="EMBL" id="MPD04671.1"/>
    </source>
</evidence>
<keyword evidence="3" id="KW-1185">Reference proteome</keyword>
<comment type="caution">
    <text evidence="2">The sequence shown here is derived from an EMBL/GenBank/DDBJ whole genome shotgun (WGS) entry which is preliminary data.</text>
</comment>
<organism evidence="2 3">
    <name type="scientific">Portunus trituberculatus</name>
    <name type="common">Swimming crab</name>
    <name type="synonym">Neptunus trituberculatus</name>
    <dbReference type="NCBI Taxonomy" id="210409"/>
    <lineage>
        <taxon>Eukaryota</taxon>
        <taxon>Metazoa</taxon>
        <taxon>Ecdysozoa</taxon>
        <taxon>Arthropoda</taxon>
        <taxon>Crustacea</taxon>
        <taxon>Multicrustacea</taxon>
        <taxon>Malacostraca</taxon>
        <taxon>Eumalacostraca</taxon>
        <taxon>Eucarida</taxon>
        <taxon>Decapoda</taxon>
        <taxon>Pleocyemata</taxon>
        <taxon>Brachyura</taxon>
        <taxon>Eubrachyura</taxon>
        <taxon>Portunoidea</taxon>
        <taxon>Portunidae</taxon>
        <taxon>Portuninae</taxon>
        <taxon>Portunus</taxon>
    </lineage>
</organism>